<feature type="domain" description="Acyl-CoA dehydrogenase/oxidase N-terminal" evidence="8">
    <location>
        <begin position="10"/>
        <end position="121"/>
    </location>
</feature>
<dbReference type="Pfam" id="PF02770">
    <property type="entry name" value="Acyl-CoA_dh_M"/>
    <property type="match status" value="1"/>
</dbReference>
<dbReference type="SUPFAM" id="SSF56645">
    <property type="entry name" value="Acyl-CoA dehydrogenase NM domain-like"/>
    <property type="match status" value="1"/>
</dbReference>
<name>A0ABW9BDI5_9BURK</name>
<dbReference type="PANTHER" id="PTHR43292:SF3">
    <property type="entry name" value="ACYL-COA DEHYDROGENASE FADE29"/>
    <property type="match status" value="1"/>
</dbReference>
<dbReference type="Pfam" id="PF02771">
    <property type="entry name" value="Acyl-CoA_dh_N"/>
    <property type="match status" value="1"/>
</dbReference>
<dbReference type="CDD" id="cd01152">
    <property type="entry name" value="ACAD_fadE6_17_26"/>
    <property type="match status" value="1"/>
</dbReference>
<dbReference type="InterPro" id="IPR037069">
    <property type="entry name" value="AcylCoA_DH/ox_N_sf"/>
</dbReference>
<comment type="cofactor">
    <cofactor evidence="1">
        <name>FAD</name>
        <dbReference type="ChEBI" id="CHEBI:57692"/>
    </cofactor>
</comment>
<dbReference type="RefSeq" id="WP_408257075.1">
    <property type="nucleotide sequence ID" value="NZ_JAQQCK010000001.1"/>
</dbReference>
<dbReference type="InterPro" id="IPR006091">
    <property type="entry name" value="Acyl-CoA_Oxase/DH_mid-dom"/>
</dbReference>
<evidence type="ECO:0000313" key="10">
    <source>
        <dbReference type="Proteomes" id="UP001629274"/>
    </source>
</evidence>
<gene>
    <name evidence="9" type="ORF">PQR03_06940</name>
</gene>
<keyword evidence="4" id="KW-0274">FAD</keyword>
<evidence type="ECO:0000256" key="5">
    <source>
        <dbReference type="ARBA" id="ARBA00023002"/>
    </source>
</evidence>
<protein>
    <submittedName>
        <fullName evidence="9">Acyl-CoA dehydrogenase</fullName>
    </submittedName>
</protein>
<keyword evidence="5" id="KW-0560">Oxidoreductase</keyword>
<dbReference type="InterPro" id="IPR013786">
    <property type="entry name" value="AcylCoA_DH/ox_N"/>
</dbReference>
<dbReference type="PANTHER" id="PTHR43292">
    <property type="entry name" value="ACYL-COA DEHYDROGENASE"/>
    <property type="match status" value="1"/>
</dbReference>
<dbReference type="Proteomes" id="UP001629274">
    <property type="component" value="Unassembled WGS sequence"/>
</dbReference>
<evidence type="ECO:0000259" key="8">
    <source>
        <dbReference type="Pfam" id="PF02771"/>
    </source>
</evidence>
<evidence type="ECO:0000256" key="2">
    <source>
        <dbReference type="ARBA" id="ARBA00009347"/>
    </source>
</evidence>
<accession>A0ABW9BDI5</accession>
<comment type="caution">
    <text evidence="9">The sequence shown here is derived from an EMBL/GenBank/DDBJ whole genome shotgun (WGS) entry which is preliminary data.</text>
</comment>
<dbReference type="InterPro" id="IPR036250">
    <property type="entry name" value="AcylCo_DH-like_C"/>
</dbReference>
<dbReference type="Gene3D" id="2.40.110.10">
    <property type="entry name" value="Butyryl-CoA Dehydrogenase, subunit A, domain 2"/>
    <property type="match status" value="1"/>
</dbReference>
<evidence type="ECO:0000256" key="1">
    <source>
        <dbReference type="ARBA" id="ARBA00001974"/>
    </source>
</evidence>
<organism evidence="9 10">
    <name type="scientific">Paraburkholderia phytofirmans</name>
    <dbReference type="NCBI Taxonomy" id="261302"/>
    <lineage>
        <taxon>Bacteria</taxon>
        <taxon>Pseudomonadati</taxon>
        <taxon>Pseudomonadota</taxon>
        <taxon>Betaproteobacteria</taxon>
        <taxon>Burkholderiales</taxon>
        <taxon>Burkholderiaceae</taxon>
        <taxon>Paraburkholderia</taxon>
    </lineage>
</organism>
<reference evidence="9 10" key="1">
    <citation type="journal article" date="2024" name="Chem. Sci.">
        <title>Discovery of megapolipeptins by genome mining of a Burkholderiales bacteria collection.</title>
        <authorList>
            <person name="Paulo B.S."/>
            <person name="Recchia M.J.J."/>
            <person name="Lee S."/>
            <person name="Fergusson C.H."/>
            <person name="Romanowski S.B."/>
            <person name="Hernandez A."/>
            <person name="Krull N."/>
            <person name="Liu D.Y."/>
            <person name="Cavanagh H."/>
            <person name="Bos A."/>
            <person name="Gray C.A."/>
            <person name="Murphy B.T."/>
            <person name="Linington R.G."/>
            <person name="Eustaquio A.S."/>
        </authorList>
    </citation>
    <scope>NUCLEOTIDE SEQUENCE [LARGE SCALE GENOMIC DNA]</scope>
    <source>
        <strain evidence="9 10">RL17-351-BIE-A</strain>
    </source>
</reference>
<keyword evidence="10" id="KW-1185">Reference proteome</keyword>
<comment type="similarity">
    <text evidence="2">Belongs to the acyl-CoA dehydrogenase family.</text>
</comment>
<keyword evidence="3" id="KW-0285">Flavoprotein</keyword>
<dbReference type="Gene3D" id="1.10.540.10">
    <property type="entry name" value="Acyl-CoA dehydrogenase/oxidase, N-terminal domain"/>
    <property type="match status" value="1"/>
</dbReference>
<dbReference type="SUPFAM" id="SSF47203">
    <property type="entry name" value="Acyl-CoA dehydrogenase C-terminal domain-like"/>
    <property type="match status" value="1"/>
</dbReference>
<evidence type="ECO:0000259" key="6">
    <source>
        <dbReference type="Pfam" id="PF00441"/>
    </source>
</evidence>
<dbReference type="Gene3D" id="1.20.140.10">
    <property type="entry name" value="Butyryl-CoA Dehydrogenase, subunit A, domain 3"/>
    <property type="match status" value="1"/>
</dbReference>
<dbReference type="InterPro" id="IPR046373">
    <property type="entry name" value="Acyl-CoA_Oxase/DH_mid-dom_sf"/>
</dbReference>
<feature type="domain" description="Acyl-CoA dehydrogenase/oxidase C-terminal" evidence="6">
    <location>
        <begin position="231"/>
        <end position="396"/>
    </location>
</feature>
<proteinExistence type="inferred from homology"/>
<dbReference type="InterPro" id="IPR009075">
    <property type="entry name" value="AcylCo_DH/oxidase_C"/>
</dbReference>
<evidence type="ECO:0000313" key="9">
    <source>
        <dbReference type="EMBL" id="MFM0237860.1"/>
    </source>
</evidence>
<dbReference type="InterPro" id="IPR052161">
    <property type="entry name" value="Mycobact_Acyl-CoA_DH"/>
</dbReference>
<dbReference type="Pfam" id="PF00441">
    <property type="entry name" value="Acyl-CoA_dh_1"/>
    <property type="match status" value="1"/>
</dbReference>
<dbReference type="InterPro" id="IPR009100">
    <property type="entry name" value="AcylCoA_DH/oxidase_NM_dom_sf"/>
</dbReference>
<sequence length="399" mass="44238">MDFQPDAGLEAFREQVRAFLREHLPRDLAGKPVGSVRSMRPDLVRWQKILNQHGWGAPYWAQKDGGTGWSVLQRLVFDEECIAAGAPTQDGFAQKLLGPVLSEFASPEQKAEHVPLILAGERLWCQGFSEPGSGSDLASLRTRAERDGDHYIVNGQKIWTSYAHESDWIFLLVRTDTEVKKQAGISFLLVDMKTPGITVRPIRSIDDCHHLNETFFDNVRVPVGNRVGAEGAGWTITKFLLNNEHASAADLPILRRYLMQLRTLAVTHRAGCEPLIAQPAFALRLARLEAEVSAVATMVKRVAAMEQDHSPAAHAMGSILKVRGTELQQRISELMVEALGDYGAVAYPEPHDACEAEPLPHQDVARGLANEMFFRRASTIYGGTSEVQRGIIAKMLFQL</sequence>
<evidence type="ECO:0000256" key="3">
    <source>
        <dbReference type="ARBA" id="ARBA00022630"/>
    </source>
</evidence>
<feature type="domain" description="Acyl-CoA oxidase/dehydrogenase middle" evidence="7">
    <location>
        <begin position="125"/>
        <end position="219"/>
    </location>
</feature>
<evidence type="ECO:0000259" key="7">
    <source>
        <dbReference type="Pfam" id="PF02770"/>
    </source>
</evidence>
<dbReference type="EMBL" id="JAQQDR010000002">
    <property type="protein sequence ID" value="MFM0237860.1"/>
    <property type="molecule type" value="Genomic_DNA"/>
</dbReference>
<evidence type="ECO:0000256" key="4">
    <source>
        <dbReference type="ARBA" id="ARBA00022827"/>
    </source>
</evidence>